<sequence length="227" mass="25013">MPDRLPLFPLGSVLFPGLTMPLHVFEERYRRLMSELLGPAEDAGEAQQFGVVGIELGHEVGASAAHQLSDVGCMAEVRSVRRHDDGRYDLVIEGRSRFRVEEVDDPDDDRPYLRAATTLIPDELGAGAEEQAERASRLFRVYCERLTGIGIPTEPPAEFPADPLPLSYAVASALVLDQRDKQALLEADHAAARLELASALMRRENRVLTALPTLPAGPLLRREVNLN</sequence>
<dbReference type="SMART" id="SM00464">
    <property type="entry name" value="LON"/>
    <property type="match status" value="1"/>
</dbReference>
<dbReference type="PROSITE" id="PS51787">
    <property type="entry name" value="LON_N"/>
    <property type="match status" value="1"/>
</dbReference>
<dbReference type="SUPFAM" id="SSF88697">
    <property type="entry name" value="PUA domain-like"/>
    <property type="match status" value="1"/>
</dbReference>
<dbReference type="AlphaFoldDB" id="A0A223S5R6"/>
<dbReference type="EMBL" id="CP022753">
    <property type="protein sequence ID" value="ASU83464.1"/>
    <property type="molecule type" value="Genomic_DNA"/>
</dbReference>
<dbReference type="Proteomes" id="UP000215005">
    <property type="component" value="Chromosome"/>
</dbReference>
<dbReference type="RefSeq" id="WP_017616936.1">
    <property type="nucleotide sequence ID" value="NZ_ANBG01000029.1"/>
</dbReference>
<proteinExistence type="predicted"/>
<accession>A0A223S5R6</accession>
<protein>
    <submittedName>
        <fullName evidence="2">Peptidase S16</fullName>
    </submittedName>
</protein>
<reference evidence="2 3" key="1">
    <citation type="submission" date="2017-08" db="EMBL/GenBank/DDBJ databases">
        <title>The complete genome sequence of Nocardiopsis gilva YIM 90087.</title>
        <authorList>
            <person name="Yin M."/>
            <person name="Tang S."/>
        </authorList>
    </citation>
    <scope>NUCLEOTIDE SEQUENCE [LARGE SCALE GENOMIC DNA]</scope>
    <source>
        <strain evidence="2 3">YIM 90087</strain>
    </source>
</reference>
<dbReference type="Gene3D" id="1.20.58.1480">
    <property type="match status" value="1"/>
</dbReference>
<dbReference type="OrthoDB" id="25394at2"/>
<dbReference type="InterPro" id="IPR003111">
    <property type="entry name" value="Lon_prtase_N"/>
</dbReference>
<organism evidence="2 3">
    <name type="scientific">Nocardiopsis gilva YIM 90087</name>
    <dbReference type="NCBI Taxonomy" id="1235441"/>
    <lineage>
        <taxon>Bacteria</taxon>
        <taxon>Bacillati</taxon>
        <taxon>Actinomycetota</taxon>
        <taxon>Actinomycetes</taxon>
        <taxon>Streptosporangiales</taxon>
        <taxon>Nocardiopsidaceae</taxon>
        <taxon>Nocardiopsis</taxon>
    </lineage>
</organism>
<feature type="domain" description="Lon N-terminal" evidence="1">
    <location>
        <begin position="1"/>
        <end position="205"/>
    </location>
</feature>
<dbReference type="PANTHER" id="PTHR46732">
    <property type="entry name" value="ATP-DEPENDENT PROTEASE LA (LON) DOMAIN PROTEIN"/>
    <property type="match status" value="1"/>
</dbReference>
<dbReference type="KEGG" id="ngv:CDO52_12315"/>
<keyword evidence="3" id="KW-1185">Reference proteome</keyword>
<dbReference type="Pfam" id="PF02190">
    <property type="entry name" value="LON_substr_bdg"/>
    <property type="match status" value="1"/>
</dbReference>
<evidence type="ECO:0000313" key="2">
    <source>
        <dbReference type="EMBL" id="ASU83464.1"/>
    </source>
</evidence>
<evidence type="ECO:0000313" key="3">
    <source>
        <dbReference type="Proteomes" id="UP000215005"/>
    </source>
</evidence>
<evidence type="ECO:0000259" key="1">
    <source>
        <dbReference type="PROSITE" id="PS51787"/>
    </source>
</evidence>
<name>A0A223S5R6_9ACTN</name>
<dbReference type="PANTHER" id="PTHR46732:SF8">
    <property type="entry name" value="ATP-DEPENDENT PROTEASE LA (LON) DOMAIN PROTEIN"/>
    <property type="match status" value="1"/>
</dbReference>
<dbReference type="Gene3D" id="2.30.130.40">
    <property type="entry name" value="LON domain-like"/>
    <property type="match status" value="1"/>
</dbReference>
<gene>
    <name evidence="2" type="ORF">CDO52_12315</name>
</gene>
<dbReference type="InterPro" id="IPR015947">
    <property type="entry name" value="PUA-like_sf"/>
</dbReference>
<dbReference type="InterPro" id="IPR046336">
    <property type="entry name" value="Lon_prtase_N_sf"/>
</dbReference>